<evidence type="ECO:0000256" key="1">
    <source>
        <dbReference type="ARBA" id="ARBA00004141"/>
    </source>
</evidence>
<dbReference type="SUPFAM" id="SSF161098">
    <property type="entry name" value="MetI-like"/>
    <property type="match status" value="1"/>
</dbReference>
<dbReference type="InterPro" id="IPR000515">
    <property type="entry name" value="MetI-like"/>
</dbReference>
<evidence type="ECO:0000259" key="7">
    <source>
        <dbReference type="PROSITE" id="PS50928"/>
    </source>
</evidence>
<dbReference type="InterPro" id="IPR035906">
    <property type="entry name" value="MetI-like_sf"/>
</dbReference>
<dbReference type="GO" id="GO:0005886">
    <property type="term" value="C:plasma membrane"/>
    <property type="evidence" value="ECO:0007669"/>
    <property type="project" value="UniProtKB-SubCell"/>
</dbReference>
<dbReference type="PANTHER" id="PTHR42729">
    <property type="entry name" value="OLIGO/DIPEPTIDE TRANSPORT, PERMEASE PROTEIN (DPPC-2)"/>
    <property type="match status" value="1"/>
</dbReference>
<dbReference type="PROSITE" id="PS50928">
    <property type="entry name" value="ABC_TM1"/>
    <property type="match status" value="1"/>
</dbReference>
<feature type="domain" description="ABC transmembrane type-1" evidence="7">
    <location>
        <begin position="126"/>
        <end position="315"/>
    </location>
</feature>
<evidence type="ECO:0000256" key="3">
    <source>
        <dbReference type="ARBA" id="ARBA00022989"/>
    </source>
</evidence>
<evidence type="ECO:0000256" key="2">
    <source>
        <dbReference type="ARBA" id="ARBA00022692"/>
    </source>
</evidence>
<keyword evidence="2 5" id="KW-0812">Transmembrane</keyword>
<dbReference type="GeneID" id="76201922"/>
<feature type="compositionally biased region" description="Basic and acidic residues" evidence="6">
    <location>
        <begin position="1"/>
        <end position="10"/>
    </location>
</feature>
<gene>
    <name evidence="8" type="ORF">ACFQL7_22170</name>
</gene>
<comment type="subcellular location">
    <subcellularLocation>
        <location evidence="5">Cell membrane</location>
        <topology evidence="5">Multi-pass membrane protein</topology>
    </subcellularLocation>
    <subcellularLocation>
        <location evidence="1">Membrane</location>
        <topology evidence="1">Multi-pass membrane protein</topology>
    </subcellularLocation>
</comment>
<feature type="transmembrane region" description="Helical" evidence="5">
    <location>
        <begin position="65"/>
        <end position="84"/>
    </location>
</feature>
<protein>
    <submittedName>
        <fullName evidence="8">ABC transporter permease</fullName>
    </submittedName>
</protein>
<comment type="similarity">
    <text evidence="5">Belongs to the binding-protein-dependent transport system permease family.</text>
</comment>
<keyword evidence="4 5" id="KW-0472">Membrane</keyword>
<proteinExistence type="inferred from homology"/>
<keyword evidence="5" id="KW-0813">Transport</keyword>
<reference evidence="8 9" key="1">
    <citation type="journal article" date="2019" name="Int. J. Syst. Evol. Microbiol.">
        <title>The Global Catalogue of Microorganisms (GCM) 10K type strain sequencing project: providing services to taxonomists for standard genome sequencing and annotation.</title>
        <authorList>
            <consortium name="The Broad Institute Genomics Platform"/>
            <consortium name="The Broad Institute Genome Sequencing Center for Infectious Disease"/>
            <person name="Wu L."/>
            <person name="Ma J."/>
        </authorList>
    </citation>
    <scope>NUCLEOTIDE SEQUENCE [LARGE SCALE GENOMIC DNA]</scope>
    <source>
        <strain evidence="8 9">RDMS1</strain>
    </source>
</reference>
<evidence type="ECO:0000313" key="8">
    <source>
        <dbReference type="EMBL" id="MFC7192254.1"/>
    </source>
</evidence>
<sequence length="336" mass="36913">MKPSEQKSQSDKIAVSDGGTKEFPLSSFENERPGDDNVTRNRLREWYEELYAVGKVAWSDLRTRVSLIVLSIYALMGTVGVAVIDEPNMYAQEWIPPFQIWSAPLGTNQYGQSVLSAIISSAPTMYLMILAGGIFATLVGATIGIVSGYKLGIVDEILMMFTDVAMTIPGLPLIIVVSAIFEPTNPVVVGILISINSWAGQARGIRSQVLTIREESYVEASRFMGVSTSGILLRDITPQLLPYILVGFVSTSRQVIFSSVALYFLGILPFEGTNWGVLMNFAYRAGAAETPSQFHALLFPILAVVFLSWAMIMLIQGLDRVVNPRIRAKHKSEHKS</sequence>
<keyword evidence="9" id="KW-1185">Reference proteome</keyword>
<feature type="transmembrane region" description="Helical" evidence="5">
    <location>
        <begin position="158"/>
        <end position="181"/>
    </location>
</feature>
<evidence type="ECO:0000313" key="9">
    <source>
        <dbReference type="Proteomes" id="UP001596417"/>
    </source>
</evidence>
<dbReference type="Gene3D" id="1.10.3720.10">
    <property type="entry name" value="MetI-like"/>
    <property type="match status" value="1"/>
</dbReference>
<dbReference type="AlphaFoldDB" id="A0ABD5YS71"/>
<dbReference type="CDD" id="cd06261">
    <property type="entry name" value="TM_PBP2"/>
    <property type="match status" value="1"/>
</dbReference>
<name>A0ABD5YS71_9EURY</name>
<feature type="region of interest" description="Disordered" evidence="6">
    <location>
        <begin position="1"/>
        <end position="36"/>
    </location>
</feature>
<dbReference type="Proteomes" id="UP001596417">
    <property type="component" value="Unassembled WGS sequence"/>
</dbReference>
<evidence type="ECO:0000256" key="4">
    <source>
        <dbReference type="ARBA" id="ARBA00023136"/>
    </source>
</evidence>
<feature type="transmembrane region" description="Helical" evidence="5">
    <location>
        <begin position="125"/>
        <end position="146"/>
    </location>
</feature>
<dbReference type="EMBL" id="JBHTAX010000004">
    <property type="protein sequence ID" value="MFC7192254.1"/>
    <property type="molecule type" value="Genomic_DNA"/>
</dbReference>
<dbReference type="Pfam" id="PF00528">
    <property type="entry name" value="BPD_transp_1"/>
    <property type="match status" value="1"/>
</dbReference>
<organism evidence="8 9">
    <name type="scientific">Halocatena marina</name>
    <dbReference type="NCBI Taxonomy" id="2934937"/>
    <lineage>
        <taxon>Archaea</taxon>
        <taxon>Methanobacteriati</taxon>
        <taxon>Methanobacteriota</taxon>
        <taxon>Stenosarchaea group</taxon>
        <taxon>Halobacteria</taxon>
        <taxon>Halobacteriales</taxon>
        <taxon>Natronomonadaceae</taxon>
        <taxon>Halocatena</taxon>
    </lineage>
</organism>
<comment type="caution">
    <text evidence="8">The sequence shown here is derived from an EMBL/GenBank/DDBJ whole genome shotgun (WGS) entry which is preliminary data.</text>
</comment>
<dbReference type="PANTHER" id="PTHR42729:SF1">
    <property type="entry name" value="OLIGO_DIPEPTIDE TRANSPORT, PERMEASE PROTEIN (DPPC-2)"/>
    <property type="match status" value="1"/>
</dbReference>
<keyword evidence="3 5" id="KW-1133">Transmembrane helix</keyword>
<dbReference type="RefSeq" id="WP_248909872.1">
    <property type="nucleotide sequence ID" value="NZ_CP109980.1"/>
</dbReference>
<evidence type="ECO:0000256" key="6">
    <source>
        <dbReference type="SAM" id="MobiDB-lite"/>
    </source>
</evidence>
<feature type="transmembrane region" description="Helical" evidence="5">
    <location>
        <begin position="294"/>
        <end position="315"/>
    </location>
</feature>
<feature type="transmembrane region" description="Helical" evidence="5">
    <location>
        <begin position="260"/>
        <end position="282"/>
    </location>
</feature>
<evidence type="ECO:0000256" key="5">
    <source>
        <dbReference type="RuleBase" id="RU363032"/>
    </source>
</evidence>
<accession>A0ABD5YS71</accession>